<comment type="similarity">
    <text evidence="1">Belongs to the methyltransferase superfamily.</text>
</comment>
<evidence type="ECO:0000256" key="2">
    <source>
        <dbReference type="ARBA" id="ARBA00022603"/>
    </source>
</evidence>
<dbReference type="GO" id="GO:0032259">
    <property type="term" value="P:methylation"/>
    <property type="evidence" value="ECO:0007669"/>
    <property type="project" value="UniProtKB-KW"/>
</dbReference>
<dbReference type="GO" id="GO:0008757">
    <property type="term" value="F:S-adenosylmethionine-dependent methyltransferase activity"/>
    <property type="evidence" value="ECO:0007669"/>
    <property type="project" value="InterPro"/>
</dbReference>
<dbReference type="RefSeq" id="WP_074293845.1">
    <property type="nucleotide sequence ID" value="NZ_FSRU01000001.1"/>
</dbReference>
<dbReference type="Pfam" id="PF08241">
    <property type="entry name" value="Methyltransf_11"/>
    <property type="match status" value="1"/>
</dbReference>
<dbReference type="InterPro" id="IPR051052">
    <property type="entry name" value="Diverse_substrate_MTase"/>
</dbReference>
<proteinExistence type="inferred from homology"/>
<dbReference type="Gene3D" id="3.40.50.150">
    <property type="entry name" value="Vaccinia Virus protein VP39"/>
    <property type="match status" value="1"/>
</dbReference>
<dbReference type="PANTHER" id="PTHR44942:SF4">
    <property type="entry name" value="METHYLTRANSFERASE TYPE 11 DOMAIN-CONTAINING PROTEIN"/>
    <property type="match status" value="1"/>
</dbReference>
<evidence type="ECO:0000259" key="4">
    <source>
        <dbReference type="Pfam" id="PF08241"/>
    </source>
</evidence>
<keyword evidence="6" id="KW-1185">Reference proteome</keyword>
<dbReference type="PANTHER" id="PTHR44942">
    <property type="entry name" value="METHYLTRANSF_11 DOMAIN-CONTAINING PROTEIN"/>
    <property type="match status" value="1"/>
</dbReference>
<evidence type="ECO:0000256" key="3">
    <source>
        <dbReference type="ARBA" id="ARBA00022679"/>
    </source>
</evidence>
<evidence type="ECO:0000256" key="1">
    <source>
        <dbReference type="ARBA" id="ARBA00008361"/>
    </source>
</evidence>
<dbReference type="CDD" id="cd02440">
    <property type="entry name" value="AdoMet_MTases"/>
    <property type="match status" value="1"/>
</dbReference>
<evidence type="ECO:0000313" key="5">
    <source>
        <dbReference type="EMBL" id="SIN95351.1"/>
    </source>
</evidence>
<dbReference type="OrthoDB" id="65624at2"/>
<dbReference type="EMBL" id="FSRU01000001">
    <property type="protein sequence ID" value="SIN95351.1"/>
    <property type="molecule type" value="Genomic_DNA"/>
</dbReference>
<sequence length="278" mass="30509">MKALSPVETYLQDFHQREPGATSAAFAHLRAHSSAADYASTYDALVACVPASTAPLTVLDLACGDGHLLKLLLDRPGPSLKLIGVDMSQGELDVARATLPDSVALLKERAQELSVETGSVDCLLSHMAIMLMDDIEAVIKEIRRVLRPQGQFATVVGRSFLLGEANKVLRDVLLPVLKEDAGLLPFGDARTRSNEGWTELLKHDFENVQFEDLDVDWEPLPHELWDSLTKTYDIDRLSAPAKARLREDVIHALSGLQQSDGTIRTGWGIRLVRAQAKP</sequence>
<keyword evidence="2 5" id="KW-0489">Methyltransferase</keyword>
<name>A0A1N6FJB7_9BURK</name>
<keyword evidence="3" id="KW-0808">Transferase</keyword>
<dbReference type="Proteomes" id="UP000185151">
    <property type="component" value="Unassembled WGS sequence"/>
</dbReference>
<dbReference type="SUPFAM" id="SSF53335">
    <property type="entry name" value="S-adenosyl-L-methionine-dependent methyltransferases"/>
    <property type="match status" value="1"/>
</dbReference>
<dbReference type="InterPro" id="IPR029063">
    <property type="entry name" value="SAM-dependent_MTases_sf"/>
</dbReference>
<dbReference type="InterPro" id="IPR013216">
    <property type="entry name" value="Methyltransf_11"/>
</dbReference>
<organism evidence="5 6">
    <name type="scientific">Paraburkholderia phenazinium</name>
    <dbReference type="NCBI Taxonomy" id="60549"/>
    <lineage>
        <taxon>Bacteria</taxon>
        <taxon>Pseudomonadati</taxon>
        <taxon>Pseudomonadota</taxon>
        <taxon>Betaproteobacteria</taxon>
        <taxon>Burkholderiales</taxon>
        <taxon>Burkholderiaceae</taxon>
        <taxon>Paraburkholderia</taxon>
    </lineage>
</organism>
<evidence type="ECO:0000313" key="6">
    <source>
        <dbReference type="Proteomes" id="UP000185151"/>
    </source>
</evidence>
<keyword evidence="5" id="KW-0830">Ubiquinone</keyword>
<feature type="domain" description="Methyltransferase type 11" evidence="4">
    <location>
        <begin position="59"/>
        <end position="153"/>
    </location>
</feature>
<accession>A0A1N6FJB7</accession>
<reference evidence="5 6" key="1">
    <citation type="submission" date="2016-11" db="EMBL/GenBank/DDBJ databases">
        <authorList>
            <person name="Jaros S."/>
            <person name="Januszkiewicz K."/>
            <person name="Wedrychowicz H."/>
        </authorList>
    </citation>
    <scope>NUCLEOTIDE SEQUENCE [LARGE SCALE GENOMIC DNA]</scope>
    <source>
        <strain evidence="5 6">GAS95</strain>
    </source>
</reference>
<dbReference type="AlphaFoldDB" id="A0A1N6FJB7"/>
<gene>
    <name evidence="5" type="ORF">SAMN05444165_0229</name>
</gene>
<protein>
    <submittedName>
        <fullName evidence="5">Ubiquinone/menaquinone biosynthesis C-methylase UbiE</fullName>
    </submittedName>
</protein>